<organism evidence="1 2">
    <name type="scientific">Ambrosiozyma monospora</name>
    <name type="common">Yeast</name>
    <name type="synonym">Endomycopsis monosporus</name>
    <dbReference type="NCBI Taxonomy" id="43982"/>
    <lineage>
        <taxon>Eukaryota</taxon>
        <taxon>Fungi</taxon>
        <taxon>Dikarya</taxon>
        <taxon>Ascomycota</taxon>
        <taxon>Saccharomycotina</taxon>
        <taxon>Pichiomycetes</taxon>
        <taxon>Pichiales</taxon>
        <taxon>Pichiaceae</taxon>
        <taxon>Ambrosiozyma</taxon>
    </lineage>
</organism>
<dbReference type="AlphaFoldDB" id="A0A9W7DN73"/>
<proteinExistence type="predicted"/>
<accession>A0A9W7DN73</accession>
<dbReference type="EMBL" id="BSXU01005219">
    <property type="protein sequence ID" value="GMG51580.1"/>
    <property type="molecule type" value="Genomic_DNA"/>
</dbReference>
<evidence type="ECO:0000313" key="1">
    <source>
        <dbReference type="EMBL" id="GMG51580.1"/>
    </source>
</evidence>
<name>A0A9W7DN73_AMBMO</name>
<sequence length="74" mass="8174">MVTATATAFIEVTNDFPVVGSWITQQQQQNFEGQSKSSTSQTTITLLESLRPTSTYANGTHATSDKCQYQWPTI</sequence>
<gene>
    <name evidence="1" type="ORF">Amon01_000724900</name>
</gene>
<comment type="caution">
    <text evidence="1">The sequence shown here is derived from an EMBL/GenBank/DDBJ whole genome shotgun (WGS) entry which is preliminary data.</text>
</comment>
<dbReference type="Proteomes" id="UP001165063">
    <property type="component" value="Unassembled WGS sequence"/>
</dbReference>
<evidence type="ECO:0000313" key="2">
    <source>
        <dbReference type="Proteomes" id="UP001165063"/>
    </source>
</evidence>
<protein>
    <submittedName>
        <fullName evidence="1">Unnamed protein product</fullName>
    </submittedName>
</protein>
<keyword evidence="2" id="KW-1185">Reference proteome</keyword>
<reference evidence="1" key="1">
    <citation type="submission" date="2023-04" db="EMBL/GenBank/DDBJ databases">
        <title>Ambrosiozyma monospora NBRC 1965.</title>
        <authorList>
            <person name="Ichikawa N."/>
            <person name="Sato H."/>
            <person name="Tonouchi N."/>
        </authorList>
    </citation>
    <scope>NUCLEOTIDE SEQUENCE</scope>
    <source>
        <strain evidence="1">NBRC 1965</strain>
    </source>
</reference>